<comment type="caution">
    <text evidence="2">The sequence shown here is derived from an EMBL/GenBank/DDBJ whole genome shotgun (WGS) entry which is preliminary data.</text>
</comment>
<dbReference type="InterPro" id="IPR009078">
    <property type="entry name" value="Ferritin-like_SF"/>
</dbReference>
<dbReference type="Proteomes" id="UP000307087">
    <property type="component" value="Unassembled WGS sequence"/>
</dbReference>
<proteinExistence type="predicted"/>
<dbReference type="SUPFAM" id="SSF47240">
    <property type="entry name" value="Ferritin-like"/>
    <property type="match status" value="1"/>
</dbReference>
<accession>A0A4S8NNG0</accession>
<evidence type="ECO:0000313" key="2">
    <source>
        <dbReference type="EMBL" id="THV18460.1"/>
    </source>
</evidence>
<feature type="domain" description="DUF4439" evidence="1">
    <location>
        <begin position="15"/>
        <end position="148"/>
    </location>
</feature>
<sequence>MSGRRTGAPSPQVDALQAALATEHAAIFVYGALGAQTSATARPALHDDLVAAYRVHQSRRDQLTTRLHDLGATPVAAEPGYRLPADLGSAEAVMRRARALEQAAAASYAHVVASTVQSTRRWAVDALVDAAVRVLAFGGRPEQLPGLAD</sequence>
<dbReference type="RefSeq" id="WP_136561174.1">
    <property type="nucleotide sequence ID" value="NZ_BAABLS010000002.1"/>
</dbReference>
<dbReference type="InterPro" id="IPR012347">
    <property type="entry name" value="Ferritin-like"/>
</dbReference>
<dbReference type="Gene3D" id="1.20.1260.10">
    <property type="match status" value="1"/>
</dbReference>
<evidence type="ECO:0000313" key="3">
    <source>
        <dbReference type="Proteomes" id="UP000307087"/>
    </source>
</evidence>
<gene>
    <name evidence="2" type="ORF">E9934_02215</name>
</gene>
<organism evidence="2 3">
    <name type="scientific">Nocardioides caeni</name>
    <dbReference type="NCBI Taxonomy" id="574700"/>
    <lineage>
        <taxon>Bacteria</taxon>
        <taxon>Bacillati</taxon>
        <taxon>Actinomycetota</taxon>
        <taxon>Actinomycetes</taxon>
        <taxon>Propionibacteriales</taxon>
        <taxon>Nocardioidaceae</taxon>
        <taxon>Nocardioides</taxon>
    </lineage>
</organism>
<dbReference type="Pfam" id="PF14530">
    <property type="entry name" value="DUF4439"/>
    <property type="match status" value="1"/>
</dbReference>
<name>A0A4S8NNG0_9ACTN</name>
<dbReference type="AlphaFoldDB" id="A0A4S8NNG0"/>
<dbReference type="EMBL" id="STGW01000001">
    <property type="protein sequence ID" value="THV18460.1"/>
    <property type="molecule type" value="Genomic_DNA"/>
</dbReference>
<protein>
    <submittedName>
        <fullName evidence="2">DUF4439 domain-containing protein</fullName>
    </submittedName>
</protein>
<reference evidence="2 3" key="1">
    <citation type="journal article" date="2009" name="Int. J. Syst. Evol. Microbiol.">
        <title>Nocardioides caeni sp. nov., isolated from wastewater.</title>
        <authorList>
            <person name="Yoon J.H."/>
            <person name="Kang S.J."/>
            <person name="Park S."/>
            <person name="Kim W."/>
            <person name="Oh T.K."/>
        </authorList>
    </citation>
    <scope>NUCLEOTIDE SEQUENCE [LARGE SCALE GENOMIC DNA]</scope>
    <source>
        <strain evidence="2 3">DSM 23134</strain>
    </source>
</reference>
<dbReference type="OrthoDB" id="5195580at2"/>
<keyword evidence="3" id="KW-1185">Reference proteome</keyword>
<evidence type="ECO:0000259" key="1">
    <source>
        <dbReference type="Pfam" id="PF14530"/>
    </source>
</evidence>
<dbReference type="InterPro" id="IPR029447">
    <property type="entry name" value="DUF4439"/>
</dbReference>
<dbReference type="CDD" id="cd00657">
    <property type="entry name" value="Ferritin_like"/>
    <property type="match status" value="1"/>
</dbReference>